<feature type="region of interest" description="Disordered" evidence="3">
    <location>
        <begin position="10"/>
        <end position="39"/>
    </location>
</feature>
<dbReference type="InterPro" id="IPR000073">
    <property type="entry name" value="AB_hydrolase_1"/>
</dbReference>
<dbReference type="InterPro" id="IPR050266">
    <property type="entry name" value="AB_hydrolase_sf"/>
</dbReference>
<dbReference type="PRINTS" id="PR00793">
    <property type="entry name" value="PROAMNOPTASE"/>
</dbReference>
<evidence type="ECO:0000256" key="3">
    <source>
        <dbReference type="SAM" id="MobiDB-lite"/>
    </source>
</evidence>
<sequence>MDAYLMSELESQSSAGSNEATLEQFASQTRPYAPPTRSGTVRFRIPSTNEIAETSYSIWGNLSSKKVPLICVHGGPGIPHDYLLPISLISTDYTIPVVMYDQVGCGRSTHFPPHQYPPSFFTIDLFLAELDNLIRSLGITVYDLLGHSWGGMLISCHALTQPAGLRKLVLCSTPSDMRTFVQVGVELRSFLPPGIQASLSDPLSPEKTAATMELHRRHLCRVEPRFPAELMTSLQSLAENDTVHNAMNGGPSSTPAGVDITGSLRDWSVVSELGLVTEKTVPGGVLLINGQFDSTQDACVLPWFSKTKARVKWVQFALSSSMPHLEETDKFVGVVGRFLTTHA</sequence>
<dbReference type="Proteomes" id="UP001174997">
    <property type="component" value="Unassembled WGS sequence"/>
</dbReference>
<dbReference type="EMBL" id="JAULSY010000019">
    <property type="protein sequence ID" value="KAK0671706.1"/>
    <property type="molecule type" value="Genomic_DNA"/>
</dbReference>
<dbReference type="GO" id="GO:0016020">
    <property type="term" value="C:membrane"/>
    <property type="evidence" value="ECO:0007669"/>
    <property type="project" value="TreeGrafter"/>
</dbReference>
<keyword evidence="6" id="KW-1185">Reference proteome</keyword>
<dbReference type="PIRSF" id="PIRSF005539">
    <property type="entry name" value="Pept_S33_TRI_F1"/>
    <property type="match status" value="1"/>
</dbReference>
<accession>A0AA40DEW5</accession>
<dbReference type="GO" id="GO:0006508">
    <property type="term" value="P:proteolysis"/>
    <property type="evidence" value="ECO:0007669"/>
    <property type="project" value="InterPro"/>
</dbReference>
<proteinExistence type="inferred from homology"/>
<dbReference type="InterPro" id="IPR029058">
    <property type="entry name" value="AB_hydrolase_fold"/>
</dbReference>
<feature type="compositionally biased region" description="Polar residues" evidence="3">
    <location>
        <begin position="10"/>
        <end position="30"/>
    </location>
</feature>
<dbReference type="PANTHER" id="PTHR43798:SF33">
    <property type="entry name" value="HYDROLASE, PUTATIVE (AFU_ORTHOLOGUE AFUA_2G14860)-RELATED"/>
    <property type="match status" value="1"/>
</dbReference>
<dbReference type="InterPro" id="IPR005945">
    <property type="entry name" value="Pro_imino_pep"/>
</dbReference>
<dbReference type="PANTHER" id="PTHR43798">
    <property type="entry name" value="MONOACYLGLYCEROL LIPASE"/>
    <property type="match status" value="1"/>
</dbReference>
<dbReference type="GO" id="GO:0008233">
    <property type="term" value="F:peptidase activity"/>
    <property type="evidence" value="ECO:0007669"/>
    <property type="project" value="InterPro"/>
</dbReference>
<evidence type="ECO:0000313" key="6">
    <source>
        <dbReference type="Proteomes" id="UP001174997"/>
    </source>
</evidence>
<reference evidence="5" key="1">
    <citation type="submission" date="2023-06" db="EMBL/GenBank/DDBJ databases">
        <title>Genome-scale phylogeny and comparative genomics of the fungal order Sordariales.</title>
        <authorList>
            <consortium name="Lawrence Berkeley National Laboratory"/>
            <person name="Hensen N."/>
            <person name="Bonometti L."/>
            <person name="Westerberg I."/>
            <person name="Brannstrom I.O."/>
            <person name="Guillou S."/>
            <person name="Cros-Aarteil S."/>
            <person name="Calhoun S."/>
            <person name="Haridas S."/>
            <person name="Kuo A."/>
            <person name="Mondo S."/>
            <person name="Pangilinan J."/>
            <person name="Riley R."/>
            <person name="Labutti K."/>
            <person name="Andreopoulos B."/>
            <person name="Lipzen A."/>
            <person name="Chen C."/>
            <person name="Yanf M."/>
            <person name="Daum C."/>
            <person name="Ng V."/>
            <person name="Clum A."/>
            <person name="Steindorff A."/>
            <person name="Ohm R."/>
            <person name="Martin F."/>
            <person name="Silar P."/>
            <person name="Natvig D."/>
            <person name="Lalanne C."/>
            <person name="Gautier V."/>
            <person name="Ament-Velasquez S.L."/>
            <person name="Kruys A."/>
            <person name="Hutchinson M.I."/>
            <person name="Powell A.J."/>
            <person name="Barry K."/>
            <person name="Miller A.N."/>
            <person name="Grigoriev I.V."/>
            <person name="Debuchy R."/>
            <person name="Gladieux P."/>
            <person name="Thoren M.H."/>
            <person name="Johannesson H."/>
        </authorList>
    </citation>
    <scope>NUCLEOTIDE SEQUENCE</scope>
    <source>
        <strain evidence="5">CBS 307.81</strain>
    </source>
</reference>
<evidence type="ECO:0000256" key="2">
    <source>
        <dbReference type="ARBA" id="ARBA00022801"/>
    </source>
</evidence>
<dbReference type="AlphaFoldDB" id="A0AA40DEW5"/>
<evidence type="ECO:0000259" key="4">
    <source>
        <dbReference type="Pfam" id="PF00561"/>
    </source>
</evidence>
<dbReference type="InterPro" id="IPR002410">
    <property type="entry name" value="Peptidase_S33"/>
</dbReference>
<comment type="similarity">
    <text evidence="1">Belongs to the peptidase S33 family.</text>
</comment>
<gene>
    <name evidence="5" type="ORF">QBC41DRAFT_335029</name>
</gene>
<name>A0AA40DEW5_9PEZI</name>
<feature type="domain" description="AB hydrolase-1" evidence="4">
    <location>
        <begin position="68"/>
        <end position="183"/>
    </location>
</feature>
<keyword evidence="2 5" id="KW-0378">Hydrolase</keyword>
<comment type="caution">
    <text evidence="5">The sequence shown here is derived from an EMBL/GenBank/DDBJ whole genome shotgun (WGS) entry which is preliminary data.</text>
</comment>
<evidence type="ECO:0000256" key="1">
    <source>
        <dbReference type="ARBA" id="ARBA00010088"/>
    </source>
</evidence>
<protein>
    <submittedName>
        <fullName evidence="5">Alpha/Beta hydrolase protein</fullName>
    </submittedName>
</protein>
<organism evidence="5 6">
    <name type="scientific">Cercophora samala</name>
    <dbReference type="NCBI Taxonomy" id="330535"/>
    <lineage>
        <taxon>Eukaryota</taxon>
        <taxon>Fungi</taxon>
        <taxon>Dikarya</taxon>
        <taxon>Ascomycota</taxon>
        <taxon>Pezizomycotina</taxon>
        <taxon>Sordariomycetes</taxon>
        <taxon>Sordariomycetidae</taxon>
        <taxon>Sordariales</taxon>
        <taxon>Lasiosphaeriaceae</taxon>
        <taxon>Cercophora</taxon>
    </lineage>
</organism>
<dbReference type="SUPFAM" id="SSF53474">
    <property type="entry name" value="alpha/beta-Hydrolases"/>
    <property type="match status" value="1"/>
</dbReference>
<dbReference type="Gene3D" id="3.40.50.1820">
    <property type="entry name" value="alpha/beta hydrolase"/>
    <property type="match status" value="1"/>
</dbReference>
<evidence type="ECO:0000313" key="5">
    <source>
        <dbReference type="EMBL" id="KAK0671706.1"/>
    </source>
</evidence>
<dbReference type="Pfam" id="PF00561">
    <property type="entry name" value="Abhydrolase_1"/>
    <property type="match status" value="1"/>
</dbReference>